<dbReference type="PaxDb" id="44689-DDB0185545"/>
<dbReference type="Proteomes" id="UP000002195">
    <property type="component" value="Unassembled WGS sequence"/>
</dbReference>
<protein>
    <recommendedName>
        <fullName evidence="3">Ankyrin repeat-containing protein</fullName>
    </recommendedName>
</protein>
<dbReference type="KEGG" id="ddi:DDB_G0283477"/>
<dbReference type="Reactome" id="R-DDI-913709">
    <property type="pathway name" value="O-linked glycosylation of mucins"/>
</dbReference>
<dbReference type="PANTHER" id="PTHR32052">
    <property type="entry name" value="ANKYRIN REPEAT-CONTAINING PROTEIN"/>
    <property type="match status" value="1"/>
</dbReference>
<dbReference type="AlphaFoldDB" id="Q54QZ1"/>
<dbReference type="SMR" id="Q54QZ1"/>
<gene>
    <name evidence="1" type="ORF">DDB_G0283477</name>
</gene>
<dbReference type="GeneID" id="8624124"/>
<name>Q54QZ1_DICDI</name>
<comment type="caution">
    <text evidence="1">The sequence shown here is derived from an EMBL/GenBank/DDBJ whole genome shotgun (WGS) entry which is preliminary data.</text>
</comment>
<proteinExistence type="predicted"/>
<dbReference type="VEuPathDB" id="AmoebaDB:DDB_G0283477"/>
<dbReference type="RefSeq" id="XP_639100.1">
    <property type="nucleotide sequence ID" value="XM_634008.1"/>
</dbReference>
<dbReference type="PhylomeDB" id="Q54QZ1"/>
<evidence type="ECO:0000313" key="1">
    <source>
        <dbReference type="EMBL" id="EAL65723.1"/>
    </source>
</evidence>
<dbReference type="PANTHER" id="PTHR32052:SF10">
    <property type="entry name" value="ANKYRIN REPEAT-CONTAINING PROTEIN"/>
    <property type="match status" value="1"/>
</dbReference>
<dbReference type="InParanoid" id="Q54QZ1"/>
<evidence type="ECO:0000313" key="2">
    <source>
        <dbReference type="Proteomes" id="UP000002195"/>
    </source>
</evidence>
<reference evidence="1 2" key="1">
    <citation type="journal article" date="2005" name="Nature">
        <title>The genome of the social amoeba Dictyostelium discoideum.</title>
        <authorList>
            <consortium name="The Dictyostelium discoideum Sequencing Consortium"/>
            <person name="Eichinger L."/>
            <person name="Pachebat J.A."/>
            <person name="Glockner G."/>
            <person name="Rajandream M.A."/>
            <person name="Sucgang R."/>
            <person name="Berriman M."/>
            <person name="Song J."/>
            <person name="Olsen R."/>
            <person name="Szafranski K."/>
            <person name="Xu Q."/>
            <person name="Tunggal B."/>
            <person name="Kummerfeld S."/>
            <person name="Madera M."/>
            <person name="Konfortov B.A."/>
            <person name="Rivero F."/>
            <person name="Bankier A.T."/>
            <person name="Lehmann R."/>
            <person name="Hamlin N."/>
            <person name="Davies R."/>
            <person name="Gaudet P."/>
            <person name="Fey P."/>
            <person name="Pilcher K."/>
            <person name="Chen G."/>
            <person name="Saunders D."/>
            <person name="Sodergren E."/>
            <person name="Davis P."/>
            <person name="Kerhornou A."/>
            <person name="Nie X."/>
            <person name="Hall N."/>
            <person name="Anjard C."/>
            <person name="Hemphill L."/>
            <person name="Bason N."/>
            <person name="Farbrother P."/>
            <person name="Desany B."/>
            <person name="Just E."/>
            <person name="Morio T."/>
            <person name="Rost R."/>
            <person name="Churcher C."/>
            <person name="Cooper J."/>
            <person name="Haydock S."/>
            <person name="van Driessche N."/>
            <person name="Cronin A."/>
            <person name="Goodhead I."/>
            <person name="Muzny D."/>
            <person name="Mourier T."/>
            <person name="Pain A."/>
            <person name="Lu M."/>
            <person name="Harper D."/>
            <person name="Lindsay R."/>
            <person name="Hauser H."/>
            <person name="James K."/>
            <person name="Quiles M."/>
            <person name="Madan Babu M."/>
            <person name="Saito T."/>
            <person name="Buchrieser C."/>
            <person name="Wardroper A."/>
            <person name="Felder M."/>
            <person name="Thangavelu M."/>
            <person name="Johnson D."/>
            <person name="Knights A."/>
            <person name="Loulseged H."/>
            <person name="Mungall K."/>
            <person name="Oliver K."/>
            <person name="Price C."/>
            <person name="Quail M.A."/>
            <person name="Urushihara H."/>
            <person name="Hernandez J."/>
            <person name="Rabbinowitsch E."/>
            <person name="Steffen D."/>
            <person name="Sanders M."/>
            <person name="Ma J."/>
            <person name="Kohara Y."/>
            <person name="Sharp S."/>
            <person name="Simmonds M."/>
            <person name="Spiegler S."/>
            <person name="Tivey A."/>
            <person name="Sugano S."/>
            <person name="White B."/>
            <person name="Walker D."/>
            <person name="Woodward J."/>
            <person name="Winckler T."/>
            <person name="Tanaka Y."/>
            <person name="Shaulsky G."/>
            <person name="Schleicher M."/>
            <person name="Weinstock G."/>
            <person name="Rosenthal A."/>
            <person name="Cox E.C."/>
            <person name="Chisholm R.L."/>
            <person name="Gibbs R."/>
            <person name="Loomis W.F."/>
            <person name="Platzer M."/>
            <person name="Kay R.R."/>
            <person name="Williams J."/>
            <person name="Dear P.H."/>
            <person name="Noegel A.A."/>
            <person name="Barrell B."/>
            <person name="Kuspa A."/>
        </authorList>
    </citation>
    <scope>NUCLEOTIDE SEQUENCE [LARGE SCALE GENOMIC DNA]</scope>
    <source>
        <strain evidence="1 2">AX4</strain>
    </source>
</reference>
<dbReference type="EMBL" id="AAFI02000055">
    <property type="protein sequence ID" value="EAL65723.1"/>
    <property type="molecule type" value="Genomic_DNA"/>
</dbReference>
<accession>Q54QZ1</accession>
<dbReference type="GlyGen" id="Q54QZ1">
    <property type="glycosylation" value="4 sites"/>
</dbReference>
<dbReference type="HOGENOM" id="CLU_339024_0_0_1"/>
<keyword evidence="2" id="KW-1185">Reference proteome</keyword>
<evidence type="ECO:0008006" key="3">
    <source>
        <dbReference type="Google" id="ProtNLM"/>
    </source>
</evidence>
<dbReference type="FunCoup" id="Q54QZ1">
    <property type="interactions" value="4"/>
</dbReference>
<dbReference type="dictyBase" id="DDB_G0283477"/>
<organism evidence="1 2">
    <name type="scientific">Dictyostelium discoideum</name>
    <name type="common">Social amoeba</name>
    <dbReference type="NCBI Taxonomy" id="44689"/>
    <lineage>
        <taxon>Eukaryota</taxon>
        <taxon>Amoebozoa</taxon>
        <taxon>Evosea</taxon>
        <taxon>Eumycetozoa</taxon>
        <taxon>Dictyostelia</taxon>
        <taxon>Dictyosteliales</taxon>
        <taxon>Dictyosteliaceae</taxon>
        <taxon>Dictyostelium</taxon>
    </lineage>
</organism>
<sequence length="839" mass="98500">MVVSSHRFDIYKLYKLVFNDIYLCKKIYKFVRGINRQFTNSMIENKSFTQRCRYNEATFIWMVKNAHFQLLKDKIKIGKQFKEENDDFTLPNISLFLTLTSTSSTSSTSPTPTPTPTSTPSLIITKEILNTFYETNKKLIKELASIDGILKFAVDSQNLDFIEIIYQQEFINKEFKLEKTNNPFNFLMDSAIKNGNLEIIKFVHNTLGIEFVDREKTINNIIASTTTINNKNKIIKYLLNEINFKPIKSERDDNYPYDPKSLFTDFFNLESSLFKKLFEIGLISIPTNNNNNNNNNNNDNNNNFIINKSSHDLIISKLCTRIRLYSKYLINYNNGKDFIPFNNVLNFFQNTILFLSTIKSKYCQPLKNINKLLQQQDQQQEEDQQNEKYEQQAEFKITNLFSNIKSVISNKVKSIVEINSDDDDEINFSGNKIEIQLKRIILIDFLKEIKELIFSQDEWTLIILNYSRESQEYNLIQDELNIKKIEDINVKLKSPEKMFSSLVIQIAVQHGDPNFIEVIPTFYEQYFQRYLDESYVRHHNDTSTNNYYYNPKLVNINQQLIFIETIYKYNFQCKEIILKNIFDNFIDLTIVDHANKIIEIIKNYNSTTSTTTTSSSTTTKLTANLFTGNEMIFKYYFKNHYELFDWNDKNISESIIKSSNLELIEFIHNNEIGSLDLNSSINHCKTRQVAELMYEKLGYKFDSQLIDISNLNDWNSNYLFYYAINKIIKDNQSDSSSNLLIITSNKVGNDYKKLKFLSKLIIDGKLNFNNISIGDNQVNEFLNSLNSLESLKKFGNLSYINQYIKENNSKIIFDDNFCKSFPVNNNFIINYFNIKTSRL</sequence>